<dbReference type="AlphaFoldDB" id="A0A7J9MCI2"/>
<sequence length="97" mass="11076">MGWLRNTFSELGNDSTEVKRIRYARACIIEMIGGYLMPNLSRNLVHLSQNQKLPITTTIMGSILLSIFTSSSEPPIYIHTHNKVKLFGELCWNTYLS</sequence>
<reference evidence="1 2" key="1">
    <citation type="journal article" date="2019" name="Genome Biol. Evol.">
        <title>Insights into the evolution of the New World diploid cottons (Gossypium, subgenus Houzingenia) based on genome sequencing.</title>
        <authorList>
            <person name="Grover C.E."/>
            <person name="Arick M.A. 2nd"/>
            <person name="Thrash A."/>
            <person name="Conover J.L."/>
            <person name="Sanders W.S."/>
            <person name="Peterson D.G."/>
            <person name="Frelichowski J.E."/>
            <person name="Scheffler J.A."/>
            <person name="Scheffler B.E."/>
            <person name="Wendel J.F."/>
        </authorList>
    </citation>
    <scope>NUCLEOTIDE SEQUENCE [LARGE SCALE GENOMIC DNA]</scope>
    <source>
        <strain evidence="1">1</strain>
        <tissue evidence="1">Leaf</tissue>
    </source>
</reference>
<gene>
    <name evidence="1" type="ORF">Goshw_017241</name>
</gene>
<accession>A0A7J9MCI2</accession>
<dbReference type="EMBL" id="JABFAF010000010">
    <property type="protein sequence ID" value="MBA0868671.1"/>
    <property type="molecule type" value="Genomic_DNA"/>
</dbReference>
<proteinExistence type="predicted"/>
<dbReference type="Proteomes" id="UP000593576">
    <property type="component" value="Unassembled WGS sequence"/>
</dbReference>
<comment type="caution">
    <text evidence="1">The sequence shown here is derived from an EMBL/GenBank/DDBJ whole genome shotgun (WGS) entry which is preliminary data.</text>
</comment>
<organism evidence="1 2">
    <name type="scientific">Gossypium schwendimanii</name>
    <name type="common">Cotton</name>
    <dbReference type="NCBI Taxonomy" id="34291"/>
    <lineage>
        <taxon>Eukaryota</taxon>
        <taxon>Viridiplantae</taxon>
        <taxon>Streptophyta</taxon>
        <taxon>Embryophyta</taxon>
        <taxon>Tracheophyta</taxon>
        <taxon>Spermatophyta</taxon>
        <taxon>Magnoliopsida</taxon>
        <taxon>eudicotyledons</taxon>
        <taxon>Gunneridae</taxon>
        <taxon>Pentapetalae</taxon>
        <taxon>rosids</taxon>
        <taxon>malvids</taxon>
        <taxon>Malvales</taxon>
        <taxon>Malvaceae</taxon>
        <taxon>Malvoideae</taxon>
        <taxon>Gossypium</taxon>
    </lineage>
</organism>
<protein>
    <submittedName>
        <fullName evidence="1">Uncharacterized protein</fullName>
    </submittedName>
</protein>
<dbReference type="OrthoDB" id="990873at2759"/>
<evidence type="ECO:0000313" key="2">
    <source>
        <dbReference type="Proteomes" id="UP000593576"/>
    </source>
</evidence>
<evidence type="ECO:0000313" key="1">
    <source>
        <dbReference type="EMBL" id="MBA0868671.1"/>
    </source>
</evidence>
<keyword evidence="2" id="KW-1185">Reference proteome</keyword>
<name>A0A7J9MCI2_GOSSC</name>